<name>A0ABR9PB24_9ACTN</name>
<dbReference type="Proteomes" id="UP000806528">
    <property type="component" value="Unassembled WGS sequence"/>
</dbReference>
<protein>
    <submittedName>
        <fullName evidence="2">Uncharacterized protein</fullName>
    </submittedName>
</protein>
<reference evidence="2 3" key="1">
    <citation type="submission" date="2020-09" db="EMBL/GenBank/DDBJ databases">
        <title>Diversity and distribution of actinomycetes associated with coral in the coast of Hainan.</title>
        <authorList>
            <person name="Li F."/>
        </authorList>
    </citation>
    <scope>NUCLEOTIDE SEQUENCE [LARGE SCALE GENOMIC DNA]</scope>
    <source>
        <strain evidence="2 3">HNM0947</strain>
    </source>
</reference>
<comment type="caution">
    <text evidence="2">The sequence shown here is derived from an EMBL/GenBank/DDBJ whole genome shotgun (WGS) entry which is preliminary data.</text>
</comment>
<evidence type="ECO:0000313" key="2">
    <source>
        <dbReference type="EMBL" id="MBE3001041.1"/>
    </source>
</evidence>
<feature type="transmembrane region" description="Helical" evidence="1">
    <location>
        <begin position="20"/>
        <end position="40"/>
    </location>
</feature>
<organism evidence="2 3">
    <name type="scientific">Nocardiopsis coralli</name>
    <dbReference type="NCBI Taxonomy" id="2772213"/>
    <lineage>
        <taxon>Bacteria</taxon>
        <taxon>Bacillati</taxon>
        <taxon>Actinomycetota</taxon>
        <taxon>Actinomycetes</taxon>
        <taxon>Streptosporangiales</taxon>
        <taxon>Nocardiopsidaceae</taxon>
        <taxon>Nocardiopsis</taxon>
    </lineage>
</organism>
<keyword evidence="1" id="KW-0812">Transmembrane</keyword>
<accession>A0ABR9PB24</accession>
<keyword evidence="1" id="KW-0472">Membrane</keyword>
<sequence length="165" mass="18294">MSARERRAVWAFWSDTPPWLRRSSAASVAAGTVLLVLGLWGDAAGFWEGLDYLTSMVSGLTGLAFGIPAALLVYSRLTEARAEADLRRQMLRRARVAGADFHRAVFAAFDTADRDTVLEALHSTRARNAALARALHAALHAPADTDELHRLLEERNDAWRWVGRR</sequence>
<feature type="transmembrane region" description="Helical" evidence="1">
    <location>
        <begin position="52"/>
        <end position="74"/>
    </location>
</feature>
<keyword evidence="3" id="KW-1185">Reference proteome</keyword>
<proteinExistence type="predicted"/>
<gene>
    <name evidence="2" type="ORF">IDM40_20435</name>
</gene>
<keyword evidence="1" id="KW-1133">Transmembrane helix</keyword>
<evidence type="ECO:0000256" key="1">
    <source>
        <dbReference type="SAM" id="Phobius"/>
    </source>
</evidence>
<dbReference type="RefSeq" id="WP_193123641.1">
    <property type="nucleotide sequence ID" value="NZ_JADBGI010000020.1"/>
</dbReference>
<dbReference type="EMBL" id="JADBGI010000020">
    <property type="protein sequence ID" value="MBE3001041.1"/>
    <property type="molecule type" value="Genomic_DNA"/>
</dbReference>
<evidence type="ECO:0000313" key="3">
    <source>
        <dbReference type="Proteomes" id="UP000806528"/>
    </source>
</evidence>